<accession>A0A0U2LC92</accession>
<keyword evidence="4" id="KW-0560">Oxidoreductase</keyword>
<evidence type="ECO:0000259" key="8">
    <source>
        <dbReference type="PROSITE" id="PS52004"/>
    </source>
</evidence>
<evidence type="ECO:0000256" key="2">
    <source>
        <dbReference type="ARBA" id="ARBA00022553"/>
    </source>
</evidence>
<name>A0A0U2LC92_9HYPO</name>
<reference evidence="10" key="1">
    <citation type="submission" date="2015-11" db="EMBL/GenBank/DDBJ databases">
        <title>Insights into natural products biosynthesis from analysis of 490 polyketide synthases from Fusarium.</title>
        <authorList>
            <person name="Brown D.W."/>
            <person name="Proctor R.H."/>
        </authorList>
    </citation>
    <scope>NUCLEOTIDE SEQUENCE</scope>
    <source>
        <strain evidence="10">NRRL 25184</strain>
    </source>
</reference>
<dbReference type="InterPro" id="IPR009081">
    <property type="entry name" value="PP-bd_ACP"/>
</dbReference>
<sequence>MEDDIAIVGIGLRFPGDASSPEELWKVLERGESQWSEFPKDRLNIDGYYHPSGDRQGSISFRGAHFIKGNFASFDASFFSISAEDAKAIDPQQRILLEVSYEALENAGIPKEDIDGSDAAVYVGSFVKASLSPRSGWQPQYAATGNGIAIMANRISYFFNLHGPSMTIDTGCSGSLVSVHLASQSLRAKETSLAIAAGAGMILTPNTMMPMTALNFLSPDGKCFTFDSRANGYGRGEGIGVVVMKRLSDAIRDNDTIRAVIRATKVNQDGHTTGITLPSKEAQVANINSVYESAGLDFSQTGYVECHGTGTKAGDWRELKAISESLCTVRDIDNPIVVGSIKPNIGHLEGAAGVAGLIKGVLTLERAKIPPNINFEKPNPDIDFKEWKVKVPTELLDWPVPGLRRVSVNCFGFGGTNAHVIMDEAPRYLSARGLRGNHNSFEASTSSRRTSNTKAVFEPQLFVFSSHEKLGVRRIMESHIPYLESQGEDDTAFLHNYAYTLGSRRSNLEWKHAVVAKSREDLIVKLQNIDESLFKRTSKNKQPNICFLFCGQGAQFAQMGKDLLPFEAFRDALEAGSRYMKNKLASEFDLLEEILKDEADTQISDSRISQPATTAIQMALVDLLDSFHITPNYVIGHSSGEIAAAYASGALTKEEAWEVAYYRGLVASSLTIEHTRTQGSMMVVGLSVLELDESYDDKTYPCEVACVNGPRSLTLSGRKENIEGAFKELSAKGIFCRILPVKVAYHSSDMLKIEKEYGSALRLINPRQHRKSVTMFSSVTGEEIDGHKLDNKYWTLNLVSPVVFMSAISTMLQLPSDKSPDIIVELSPSSTLRSPVLDIITFFGFPTPPRYSTILDRKVHGAMSLLGTMAELWACGCKFSMEKVATRGSYQIPLKPLADLPPYPWNHTRSYWHESHLGEATRFREFPRQDLIGAPTGDAISFEPRWRGFLRIAENPWIQDHQIQKTTIYPAAGMIAMALQGACQATKGQENVLGYEIINMRIERAMIVPTTAHGLEMAMNFKSVSCTSVYSVQGTAFDFCIYSKQLNSSWEQNATGRIEVRYKRGQWKIVFQKHREEYELLKGSCLEPVVPRQLYELLDIVGMNYGSLFQNIIHIRKSKGACVTKIRIPDTRSKMPAKFEYDHLIHPATLDSMFQTPFAIESEPMVPSFIESIFVSAKVSSDIKKEFDGYSTATRVGVRDARADIVMAQSGWEQPSVIIRGLHFTGISGSSQEGDGFIPNNRTLCTQVSWMEDITCSRTENVEDFVKRLAHKLPGLSILQVGGTSDTTQKIVSALTSPEGQRPWLSRYTLAEASPDDRTFDIASVFAGTAAEPFIEKRPVDGSEPLPDYDLILICSRSEIDIAKLSSHLKRPGYIMENCPDGNPDVDETISHNYNEADGKKLEIKFRVNRKNLAEDWLSVPDVTILLPDNPPSETQWLAEKLITERQASVKMRTMQLNEVLSDPSILKNKIIISLLDFSAGSNAGASIYNWTETEFNAFHSIHQVVKGILWISRSAHMDPMNPKGAPVIALARTLMSEEPLKTFVTFDLSMSTPLNSPSVVQNVNKIFLHAFVSDQGSGPRELEYAERNGVICVPRLVPTGPLNDVVENGISSEITKVSFHGYPRHLKLHVSQPGLTDHSLVFTAGTRYAPQPGEVEVIFESAPLDFIDLETAMGKTLESEVGSEICGRIGRIGRIGRNVSGFMTGDLVSGLVTSGSVQSNVNIDSRFVSKWSSRLSFSHFVRAFYCFDKVGRLGQGKSVLIHAGASGVGMAAIIVAFALSAEVFATIMGPNLDKQRAFLEELGVKKANIVNADSDLFTTVVCNRSGDGVDLVYNATQRHIEDNFKCVRRGGIVVQFSCRLPSPPPVRVLSSDVSLVNFDLQNMLKHDADYVGELVEELSRLVESISDDLGNNLPLPEPIINIDINRIKEAFGHIEKNPFFGLVSVTGGPDAAPQVDMAIKKTIKPLHQALSDTDTYFLAGGLGGLGRSICELLVKNGARHIAFLSRTGTSSEASRRFFKDLCDKGIDARVYKADLCNAEALTKVIKEEICQEMPPIKGVFQCAATIKDSIFSNMTYSDWTEAIRPKTIGSDNLVRVISANSEDPFFIFLASSAGVIGNRGQANYAAGNCFEDALALSLRLEGKHAVSIDLGPVLGAGMLADDEEILDILRASGFYGIRHEDFLTMITHAITAEISPGTPMPGRVIMGIGSGGLIRQNQPADPYWSRTALYSYLNLVDTSNPDLKVVDASNDFDLKSLLSCCSSTDVAAEIVTTGLSLMLAKAMNMLPEEIDTGKPPNVYGVDSLVAVGVRNWVVTNCGVEVSVFEVLSDRTVAELAREIARRGGFGDEDK</sequence>
<dbReference type="SMART" id="SM00825">
    <property type="entry name" value="PKS_KS"/>
    <property type="match status" value="1"/>
</dbReference>
<dbReference type="GO" id="GO:0016491">
    <property type="term" value="F:oxidoreductase activity"/>
    <property type="evidence" value="ECO:0007669"/>
    <property type="project" value="UniProtKB-KW"/>
</dbReference>
<dbReference type="Pfam" id="PF02801">
    <property type="entry name" value="Ketoacyl-synt_C"/>
    <property type="match status" value="1"/>
</dbReference>
<dbReference type="SMART" id="SM00826">
    <property type="entry name" value="PKS_DH"/>
    <property type="match status" value="1"/>
</dbReference>
<feature type="domain" description="PKS/mFAS DH" evidence="9">
    <location>
        <begin position="929"/>
        <end position="1233"/>
    </location>
</feature>
<feature type="active site" description="Proton donor; for dehydratase activity" evidence="6">
    <location>
        <position position="1151"/>
    </location>
</feature>
<dbReference type="GO" id="GO:0004312">
    <property type="term" value="F:fatty acid synthase activity"/>
    <property type="evidence" value="ECO:0007669"/>
    <property type="project" value="TreeGrafter"/>
</dbReference>
<dbReference type="CDD" id="cd05274">
    <property type="entry name" value="KR_FAS_SDR_x"/>
    <property type="match status" value="1"/>
</dbReference>
<dbReference type="InterPro" id="IPR020843">
    <property type="entry name" value="ER"/>
</dbReference>
<dbReference type="SUPFAM" id="SSF50129">
    <property type="entry name" value="GroES-like"/>
    <property type="match status" value="1"/>
</dbReference>
<keyword evidence="3" id="KW-0808">Transferase</keyword>
<evidence type="ECO:0000256" key="3">
    <source>
        <dbReference type="ARBA" id="ARBA00022679"/>
    </source>
</evidence>
<keyword evidence="5" id="KW-0511">Multifunctional enzyme</keyword>
<evidence type="ECO:0000313" key="10">
    <source>
        <dbReference type="EMBL" id="ALQ32970.1"/>
    </source>
</evidence>
<dbReference type="Gene3D" id="3.40.50.720">
    <property type="entry name" value="NAD(P)-binding Rossmann-like Domain"/>
    <property type="match status" value="2"/>
</dbReference>
<dbReference type="PROSITE" id="PS52004">
    <property type="entry name" value="KS3_2"/>
    <property type="match status" value="1"/>
</dbReference>
<dbReference type="InterPro" id="IPR042104">
    <property type="entry name" value="PKS_dehydratase_sf"/>
</dbReference>
<dbReference type="CDD" id="cd00833">
    <property type="entry name" value="PKS"/>
    <property type="match status" value="1"/>
</dbReference>
<dbReference type="InterPro" id="IPR016036">
    <property type="entry name" value="Malonyl_transacylase_ACP-bd"/>
</dbReference>
<dbReference type="Pfam" id="PF21089">
    <property type="entry name" value="PKS_DH_N"/>
    <property type="match status" value="1"/>
</dbReference>
<dbReference type="InterPro" id="IPR011032">
    <property type="entry name" value="GroES-like_sf"/>
</dbReference>
<dbReference type="Pfam" id="PF16197">
    <property type="entry name" value="KAsynt_C_assoc"/>
    <property type="match status" value="1"/>
</dbReference>
<dbReference type="SMART" id="SM00829">
    <property type="entry name" value="PKS_ER"/>
    <property type="match status" value="1"/>
</dbReference>
<evidence type="ECO:0000256" key="4">
    <source>
        <dbReference type="ARBA" id="ARBA00023002"/>
    </source>
</evidence>
<dbReference type="PANTHER" id="PTHR43775:SF29">
    <property type="entry name" value="ASPERFURANONE POLYKETIDE SYNTHASE AFOG-RELATED"/>
    <property type="match status" value="1"/>
</dbReference>
<dbReference type="InterPro" id="IPR014030">
    <property type="entry name" value="Ketoacyl_synth_N"/>
</dbReference>
<feature type="active site" description="Proton acceptor; for dehydratase activity" evidence="6">
    <location>
        <position position="961"/>
    </location>
</feature>
<dbReference type="SUPFAM" id="SSF52151">
    <property type="entry name" value="FabD/lysophospholipase-like"/>
    <property type="match status" value="1"/>
</dbReference>
<dbReference type="EMBL" id="KU180107">
    <property type="protein sequence ID" value="ALQ32970.1"/>
    <property type="molecule type" value="mRNA"/>
</dbReference>
<protein>
    <submittedName>
        <fullName evidence="10">Putative polyketide synthase</fullName>
    </submittedName>
</protein>
<dbReference type="Gene3D" id="1.10.1200.10">
    <property type="entry name" value="ACP-like"/>
    <property type="match status" value="1"/>
</dbReference>
<evidence type="ECO:0000259" key="7">
    <source>
        <dbReference type="PROSITE" id="PS50075"/>
    </source>
</evidence>
<keyword evidence="1" id="KW-0596">Phosphopantetheine</keyword>
<dbReference type="SMART" id="SM00823">
    <property type="entry name" value="PKS_PP"/>
    <property type="match status" value="1"/>
</dbReference>
<dbReference type="CDD" id="cd05195">
    <property type="entry name" value="enoyl_red"/>
    <property type="match status" value="1"/>
</dbReference>
<dbReference type="GO" id="GO:0006633">
    <property type="term" value="P:fatty acid biosynthetic process"/>
    <property type="evidence" value="ECO:0007669"/>
    <property type="project" value="TreeGrafter"/>
</dbReference>
<dbReference type="InterPro" id="IPR001227">
    <property type="entry name" value="Ac_transferase_dom_sf"/>
</dbReference>
<evidence type="ECO:0000256" key="6">
    <source>
        <dbReference type="PROSITE-ProRule" id="PRU01363"/>
    </source>
</evidence>
<dbReference type="Gene3D" id="3.90.180.10">
    <property type="entry name" value="Medium-chain alcohol dehydrogenases, catalytic domain"/>
    <property type="match status" value="1"/>
</dbReference>
<dbReference type="InterPro" id="IPR014043">
    <property type="entry name" value="Acyl_transferase_dom"/>
</dbReference>
<proteinExistence type="evidence at transcript level"/>
<dbReference type="InterPro" id="IPR036736">
    <property type="entry name" value="ACP-like_sf"/>
</dbReference>
<dbReference type="Gene3D" id="3.30.70.3290">
    <property type="match status" value="1"/>
</dbReference>
<dbReference type="InterPro" id="IPR050091">
    <property type="entry name" value="PKS_NRPS_Biosynth_Enz"/>
</dbReference>
<dbReference type="Gene3D" id="3.10.129.110">
    <property type="entry name" value="Polyketide synthase dehydratase"/>
    <property type="match status" value="1"/>
</dbReference>
<dbReference type="SMART" id="SM00827">
    <property type="entry name" value="PKS_AT"/>
    <property type="match status" value="1"/>
</dbReference>
<dbReference type="SMART" id="SM00822">
    <property type="entry name" value="PKS_KR"/>
    <property type="match status" value="1"/>
</dbReference>
<dbReference type="SUPFAM" id="SSF47336">
    <property type="entry name" value="ACP-like"/>
    <property type="match status" value="1"/>
</dbReference>
<dbReference type="Gene3D" id="3.40.47.10">
    <property type="match status" value="1"/>
</dbReference>
<gene>
    <name evidence="10" type="ORF">Fsp2_1243</name>
</gene>
<dbReference type="PROSITE" id="PS50075">
    <property type="entry name" value="CARRIER"/>
    <property type="match status" value="1"/>
</dbReference>
<dbReference type="Gene3D" id="3.40.366.10">
    <property type="entry name" value="Malonyl-Coenzyme A Acyl Carrier Protein, domain 2"/>
    <property type="match status" value="1"/>
</dbReference>
<dbReference type="InterPro" id="IPR016035">
    <property type="entry name" value="Acyl_Trfase/lysoPLipase"/>
</dbReference>
<evidence type="ECO:0000256" key="5">
    <source>
        <dbReference type="ARBA" id="ARBA00023268"/>
    </source>
</evidence>
<dbReference type="InterPro" id="IPR020841">
    <property type="entry name" value="PKS_Beta-ketoAc_synthase_dom"/>
</dbReference>
<dbReference type="SUPFAM" id="SSF51735">
    <property type="entry name" value="NAD(P)-binding Rossmann-fold domains"/>
    <property type="match status" value="2"/>
</dbReference>
<dbReference type="GO" id="GO:0031177">
    <property type="term" value="F:phosphopantetheine binding"/>
    <property type="evidence" value="ECO:0007669"/>
    <property type="project" value="InterPro"/>
</dbReference>
<dbReference type="InterPro" id="IPR014031">
    <property type="entry name" value="Ketoacyl_synth_C"/>
</dbReference>
<dbReference type="PROSITE" id="PS52019">
    <property type="entry name" value="PKS_MFAS_DH"/>
    <property type="match status" value="1"/>
</dbReference>
<dbReference type="Pfam" id="PF14765">
    <property type="entry name" value="PS-DH"/>
    <property type="match status" value="1"/>
</dbReference>
<feature type="region of interest" description="C-terminal hotdog fold" evidence="6">
    <location>
        <begin position="1086"/>
        <end position="1233"/>
    </location>
</feature>
<dbReference type="Pfam" id="PF00109">
    <property type="entry name" value="ketoacyl-synt"/>
    <property type="match status" value="1"/>
</dbReference>
<dbReference type="InterPro" id="IPR032821">
    <property type="entry name" value="PKS_assoc"/>
</dbReference>
<dbReference type="SUPFAM" id="SSF55048">
    <property type="entry name" value="Probable ACP-binding domain of malonyl-CoA ACP transacylase"/>
    <property type="match status" value="1"/>
</dbReference>
<dbReference type="SUPFAM" id="SSF53901">
    <property type="entry name" value="Thiolase-like"/>
    <property type="match status" value="1"/>
</dbReference>
<feature type="domain" description="Ketosynthase family 3 (KS3)" evidence="8">
    <location>
        <begin position="2"/>
        <end position="424"/>
    </location>
</feature>
<dbReference type="InterPro" id="IPR049551">
    <property type="entry name" value="PKS_DH_C"/>
</dbReference>
<dbReference type="InterPro" id="IPR049552">
    <property type="entry name" value="PKS_DH_N"/>
</dbReference>
<dbReference type="InterPro" id="IPR049900">
    <property type="entry name" value="PKS_mFAS_DH"/>
</dbReference>
<dbReference type="InterPro" id="IPR036291">
    <property type="entry name" value="NAD(P)-bd_dom_sf"/>
</dbReference>
<dbReference type="GO" id="GO:0044550">
    <property type="term" value="P:secondary metabolite biosynthetic process"/>
    <property type="evidence" value="ECO:0007669"/>
    <property type="project" value="UniProtKB-ARBA"/>
</dbReference>
<dbReference type="InterPro" id="IPR057326">
    <property type="entry name" value="KR_dom"/>
</dbReference>
<feature type="region of interest" description="N-terminal hotdog fold" evidence="6">
    <location>
        <begin position="929"/>
        <end position="1065"/>
    </location>
</feature>
<evidence type="ECO:0000259" key="9">
    <source>
        <dbReference type="PROSITE" id="PS52019"/>
    </source>
</evidence>
<dbReference type="InterPro" id="IPR020806">
    <property type="entry name" value="PKS_PP-bd"/>
</dbReference>
<evidence type="ECO:0000256" key="1">
    <source>
        <dbReference type="ARBA" id="ARBA00022450"/>
    </source>
</evidence>
<dbReference type="InterPro" id="IPR013968">
    <property type="entry name" value="PKS_KR"/>
</dbReference>
<dbReference type="Pfam" id="PF23114">
    <property type="entry name" value="NAD-bd_HRPKS_sdrA"/>
    <property type="match status" value="1"/>
</dbReference>
<dbReference type="InterPro" id="IPR056501">
    <property type="entry name" value="NAD-bd_HRPKS_sdrA"/>
</dbReference>
<dbReference type="PANTHER" id="PTHR43775">
    <property type="entry name" value="FATTY ACID SYNTHASE"/>
    <property type="match status" value="1"/>
</dbReference>
<organism evidence="10">
    <name type="scientific">Fusarium sp. NRRL 25184</name>
    <dbReference type="NCBI Taxonomy" id="70751"/>
    <lineage>
        <taxon>Eukaryota</taxon>
        <taxon>Fungi</taxon>
        <taxon>Dikarya</taxon>
        <taxon>Ascomycota</taxon>
        <taxon>Pezizomycotina</taxon>
        <taxon>Sordariomycetes</taxon>
        <taxon>Hypocreomycetidae</taxon>
        <taxon>Hypocreales</taxon>
        <taxon>Nectriaceae</taxon>
        <taxon>Fusarium</taxon>
    </lineage>
</organism>
<dbReference type="InterPro" id="IPR016039">
    <property type="entry name" value="Thiolase-like"/>
</dbReference>
<feature type="domain" description="Carrier" evidence="7">
    <location>
        <begin position="2270"/>
        <end position="2344"/>
    </location>
</feature>
<dbReference type="Pfam" id="PF00698">
    <property type="entry name" value="Acyl_transf_1"/>
    <property type="match status" value="1"/>
</dbReference>
<dbReference type="Pfam" id="PF08659">
    <property type="entry name" value="KR"/>
    <property type="match status" value="1"/>
</dbReference>
<dbReference type="InterPro" id="IPR020807">
    <property type="entry name" value="PKS_DH"/>
</dbReference>
<keyword evidence="2" id="KW-0597">Phosphoprotein</keyword>